<reference evidence="9 10" key="1">
    <citation type="submission" date="2015-10" db="EMBL/GenBank/DDBJ databases">
        <title>Draft Genome Sequence of Chlorobium limicola strain Frasassi Growing under Artificial Lighting in the Frasassi Cave System.</title>
        <authorList>
            <person name="Mansor M."/>
            <person name="Macalady J."/>
        </authorList>
    </citation>
    <scope>NUCLEOTIDE SEQUENCE [LARGE SCALE GENOMIC DNA]</scope>
    <source>
        <strain evidence="9 10">Frasassi</strain>
    </source>
</reference>
<dbReference type="Pfam" id="PF14748">
    <property type="entry name" value="P5CR_dimer"/>
    <property type="match status" value="1"/>
</dbReference>
<dbReference type="Pfam" id="PF03807">
    <property type="entry name" value="F420_oxidored"/>
    <property type="match status" value="1"/>
</dbReference>
<dbReference type="RefSeq" id="WP_059138547.1">
    <property type="nucleotide sequence ID" value="NZ_LMBR01000060.1"/>
</dbReference>
<dbReference type="AlphaFoldDB" id="A0A117MR71"/>
<keyword evidence="2 4" id="KW-0521">NADP</keyword>
<feature type="domain" description="Pyrroline-5-carboxylate reductase dimerisation" evidence="8">
    <location>
        <begin position="160"/>
        <end position="264"/>
    </location>
</feature>
<evidence type="ECO:0000256" key="4">
    <source>
        <dbReference type="HAMAP-Rule" id="MF_01925"/>
    </source>
</evidence>
<keyword evidence="4 6" id="KW-0641">Proline biosynthesis</keyword>
<dbReference type="SUPFAM" id="SSF48179">
    <property type="entry name" value="6-phosphogluconate dehydrogenase C-terminal domain-like"/>
    <property type="match status" value="1"/>
</dbReference>
<dbReference type="InterPro" id="IPR029036">
    <property type="entry name" value="P5CR_dimer"/>
</dbReference>
<evidence type="ECO:0000259" key="8">
    <source>
        <dbReference type="Pfam" id="PF14748"/>
    </source>
</evidence>
<dbReference type="OrthoDB" id="9805754at2"/>
<dbReference type="EC" id="1.5.1.2" evidence="4 5"/>
<evidence type="ECO:0000259" key="7">
    <source>
        <dbReference type="Pfam" id="PF03807"/>
    </source>
</evidence>
<dbReference type="FunFam" id="1.10.3730.10:FF:000001">
    <property type="entry name" value="Pyrroline-5-carboxylate reductase"/>
    <property type="match status" value="1"/>
</dbReference>
<dbReference type="NCBIfam" id="TIGR00112">
    <property type="entry name" value="proC"/>
    <property type="match status" value="1"/>
</dbReference>
<feature type="domain" description="Pyrroline-5-carboxylate reductase catalytic N-terminal" evidence="7">
    <location>
        <begin position="7"/>
        <end position="97"/>
    </location>
</feature>
<evidence type="ECO:0000256" key="6">
    <source>
        <dbReference type="RuleBase" id="RU003903"/>
    </source>
</evidence>
<dbReference type="SUPFAM" id="SSF51735">
    <property type="entry name" value="NAD(P)-binding Rossmann-fold domains"/>
    <property type="match status" value="1"/>
</dbReference>
<evidence type="ECO:0000256" key="2">
    <source>
        <dbReference type="ARBA" id="ARBA00022857"/>
    </source>
</evidence>
<dbReference type="GO" id="GO:0004735">
    <property type="term" value="F:pyrroline-5-carboxylate reductase activity"/>
    <property type="evidence" value="ECO:0007669"/>
    <property type="project" value="UniProtKB-UniRule"/>
</dbReference>
<dbReference type="GO" id="GO:0005737">
    <property type="term" value="C:cytoplasm"/>
    <property type="evidence" value="ECO:0007669"/>
    <property type="project" value="UniProtKB-SubCell"/>
</dbReference>
<accession>A0A117MR71</accession>
<keyword evidence="4 6" id="KW-0028">Amino-acid biosynthesis</keyword>
<comment type="pathway">
    <text evidence="4 6">Amino-acid biosynthesis; L-proline biosynthesis; L-proline from L-glutamate 5-semialdehyde: step 1/1.</text>
</comment>
<evidence type="ECO:0000256" key="5">
    <source>
        <dbReference type="NCBIfam" id="TIGR00112"/>
    </source>
</evidence>
<dbReference type="PANTHER" id="PTHR11645">
    <property type="entry name" value="PYRROLINE-5-CARBOXYLATE REDUCTASE"/>
    <property type="match status" value="1"/>
</dbReference>
<dbReference type="PROSITE" id="PS00521">
    <property type="entry name" value="P5CR"/>
    <property type="match status" value="1"/>
</dbReference>
<dbReference type="EMBL" id="LMBR01000060">
    <property type="protein sequence ID" value="KUL31377.1"/>
    <property type="molecule type" value="Genomic_DNA"/>
</dbReference>
<dbReference type="Proteomes" id="UP000053937">
    <property type="component" value="Unassembled WGS sequence"/>
</dbReference>
<keyword evidence="4" id="KW-0963">Cytoplasm</keyword>
<dbReference type="Gene3D" id="3.40.50.720">
    <property type="entry name" value="NAD(P)-binding Rossmann-like Domain"/>
    <property type="match status" value="1"/>
</dbReference>
<comment type="function">
    <text evidence="4">Catalyzes the reduction of 1-pyrroline-5-carboxylate (PCA) to L-proline.</text>
</comment>
<evidence type="ECO:0000313" key="10">
    <source>
        <dbReference type="Proteomes" id="UP000053937"/>
    </source>
</evidence>
<comment type="catalytic activity">
    <reaction evidence="4 6">
        <text>L-proline + NADP(+) = (S)-1-pyrroline-5-carboxylate + NADPH + 2 H(+)</text>
        <dbReference type="Rhea" id="RHEA:14109"/>
        <dbReference type="ChEBI" id="CHEBI:15378"/>
        <dbReference type="ChEBI" id="CHEBI:17388"/>
        <dbReference type="ChEBI" id="CHEBI:57783"/>
        <dbReference type="ChEBI" id="CHEBI:58349"/>
        <dbReference type="ChEBI" id="CHEBI:60039"/>
        <dbReference type="EC" id="1.5.1.2"/>
    </reaction>
</comment>
<gene>
    <name evidence="4" type="primary">proC</name>
    <name evidence="9" type="ORF">ASB62_02910</name>
</gene>
<comment type="caution">
    <text evidence="9">The sequence shown here is derived from an EMBL/GenBank/DDBJ whole genome shotgun (WGS) entry which is preliminary data.</text>
</comment>
<name>A0A117MR71_CHLLI</name>
<dbReference type="InterPro" id="IPR000304">
    <property type="entry name" value="Pyrroline-COOH_reductase"/>
</dbReference>
<dbReference type="UniPathway" id="UPA00098">
    <property type="reaction ID" value="UER00361"/>
</dbReference>
<comment type="subcellular location">
    <subcellularLocation>
        <location evidence="4">Cytoplasm</location>
    </subcellularLocation>
</comment>
<dbReference type="Gene3D" id="1.10.3730.10">
    <property type="entry name" value="ProC C-terminal domain-like"/>
    <property type="match status" value="1"/>
</dbReference>
<evidence type="ECO:0000256" key="3">
    <source>
        <dbReference type="ARBA" id="ARBA00023002"/>
    </source>
</evidence>
<evidence type="ECO:0000313" key="9">
    <source>
        <dbReference type="EMBL" id="KUL31377.1"/>
    </source>
</evidence>
<keyword evidence="3 4" id="KW-0560">Oxidoreductase</keyword>
<dbReference type="PIRSF" id="PIRSF000193">
    <property type="entry name" value="Pyrrol-5-carb_rd"/>
    <property type="match status" value="1"/>
</dbReference>
<dbReference type="InterPro" id="IPR053790">
    <property type="entry name" value="P5CR-like_CS"/>
</dbReference>
<protein>
    <recommendedName>
        <fullName evidence="4 5">Pyrroline-5-carboxylate reductase</fullName>
        <shortName evidence="4">P5C reductase</shortName>
        <shortName evidence="4">P5CR</shortName>
        <ecNumber evidence="4 5">1.5.1.2</ecNumber>
    </recommendedName>
    <alternativeName>
        <fullName evidence="4">PCA reductase</fullName>
    </alternativeName>
</protein>
<dbReference type="GO" id="GO:0055129">
    <property type="term" value="P:L-proline biosynthetic process"/>
    <property type="evidence" value="ECO:0007669"/>
    <property type="project" value="UniProtKB-UniRule"/>
</dbReference>
<comment type="catalytic activity">
    <reaction evidence="4">
        <text>L-proline + NAD(+) = (S)-1-pyrroline-5-carboxylate + NADH + 2 H(+)</text>
        <dbReference type="Rhea" id="RHEA:14105"/>
        <dbReference type="ChEBI" id="CHEBI:15378"/>
        <dbReference type="ChEBI" id="CHEBI:17388"/>
        <dbReference type="ChEBI" id="CHEBI:57540"/>
        <dbReference type="ChEBI" id="CHEBI:57945"/>
        <dbReference type="ChEBI" id="CHEBI:60039"/>
        <dbReference type="EC" id="1.5.1.2"/>
    </reaction>
</comment>
<dbReference type="InterPro" id="IPR028939">
    <property type="entry name" value="P5C_Rdtase_cat_N"/>
</dbReference>
<organism evidence="9 10">
    <name type="scientific">Chlorobium limicola</name>
    <dbReference type="NCBI Taxonomy" id="1092"/>
    <lineage>
        <taxon>Bacteria</taxon>
        <taxon>Pseudomonadati</taxon>
        <taxon>Chlorobiota</taxon>
        <taxon>Chlorobiia</taxon>
        <taxon>Chlorobiales</taxon>
        <taxon>Chlorobiaceae</taxon>
        <taxon>Chlorobium/Pelodictyon group</taxon>
        <taxon>Chlorobium</taxon>
    </lineage>
</organism>
<dbReference type="PANTHER" id="PTHR11645:SF0">
    <property type="entry name" value="PYRROLINE-5-CARBOXYLATE REDUCTASE 3"/>
    <property type="match status" value="1"/>
</dbReference>
<comment type="similarity">
    <text evidence="1 4 6">Belongs to the pyrroline-5-carboxylate reductase family.</text>
</comment>
<keyword evidence="10" id="KW-1185">Reference proteome</keyword>
<evidence type="ECO:0000256" key="1">
    <source>
        <dbReference type="ARBA" id="ARBA00005525"/>
    </source>
</evidence>
<sequence>MNRLHTGFIGTGRIARAMIAGLAEKETIRLYGFDTQQAAIEGIAADYPVEACPSVASIAGKASVIILSVKPYQIESVLEELKAYLNENHLLISVAAGISSEFIRQRTGDAVKVIRVMPNTPAFAGEGMTALSRGAAATDEDVTAAEELFRAIGRTIILDEQLMDAATALSGSGPAYMFHIIASLAEGGVQCGLSRRDAVLLAAQTMYGAAKMALAGSRSPEELIRDVTTPGGTTEAGLKVMDERNVRQILVDTVSAAAARSRELMK</sequence>
<dbReference type="InterPro" id="IPR008927">
    <property type="entry name" value="6-PGluconate_DH-like_C_sf"/>
</dbReference>
<dbReference type="InterPro" id="IPR036291">
    <property type="entry name" value="NAD(P)-bd_dom_sf"/>
</dbReference>
<proteinExistence type="inferred from homology"/>
<dbReference type="HAMAP" id="MF_01925">
    <property type="entry name" value="P5C_reductase"/>
    <property type="match status" value="1"/>
</dbReference>